<accession>A0ABW5V738</accession>
<evidence type="ECO:0000313" key="3">
    <source>
        <dbReference type="Proteomes" id="UP001597502"/>
    </source>
</evidence>
<comment type="caution">
    <text evidence="2">The sequence shown here is derived from an EMBL/GenBank/DDBJ whole genome shotgun (WGS) entry which is preliminary data.</text>
</comment>
<sequence>MEGYVTSDGYASQSEGLGDTETESASPSGSSSSGYDPNGPDRDCSDFDTQAAAQKFYKKTGGAEQDPHRLDGSDGDGKVCESLP</sequence>
<dbReference type="Proteomes" id="UP001597502">
    <property type="component" value="Unassembled WGS sequence"/>
</dbReference>
<feature type="compositionally biased region" description="Basic and acidic residues" evidence="1">
    <location>
        <begin position="65"/>
        <end position="84"/>
    </location>
</feature>
<keyword evidence="3" id="KW-1185">Reference proteome</keyword>
<evidence type="ECO:0000313" key="2">
    <source>
        <dbReference type="EMBL" id="MFD2760435.1"/>
    </source>
</evidence>
<protein>
    <recommendedName>
        <fullName evidence="4">Excalibur calcium-binding domain-containing protein</fullName>
    </recommendedName>
</protein>
<dbReference type="RefSeq" id="WP_382391910.1">
    <property type="nucleotide sequence ID" value="NZ_JBHUNA010000009.1"/>
</dbReference>
<evidence type="ECO:0008006" key="4">
    <source>
        <dbReference type="Google" id="ProtNLM"/>
    </source>
</evidence>
<reference evidence="3" key="1">
    <citation type="journal article" date="2019" name="Int. J. Syst. Evol. Microbiol.">
        <title>The Global Catalogue of Microorganisms (GCM) 10K type strain sequencing project: providing services to taxonomists for standard genome sequencing and annotation.</title>
        <authorList>
            <consortium name="The Broad Institute Genomics Platform"/>
            <consortium name="The Broad Institute Genome Sequencing Center for Infectious Disease"/>
            <person name="Wu L."/>
            <person name="Ma J."/>
        </authorList>
    </citation>
    <scope>NUCLEOTIDE SEQUENCE [LARGE SCALE GENOMIC DNA]</scope>
    <source>
        <strain evidence="3">TISTR 1535</strain>
    </source>
</reference>
<feature type="compositionally biased region" description="Low complexity" evidence="1">
    <location>
        <begin position="24"/>
        <end position="34"/>
    </location>
</feature>
<name>A0ABW5V738_9BACI</name>
<proteinExistence type="predicted"/>
<dbReference type="EMBL" id="JBHUNA010000009">
    <property type="protein sequence ID" value="MFD2760435.1"/>
    <property type="molecule type" value="Genomic_DNA"/>
</dbReference>
<organism evidence="2 3">
    <name type="scientific">Lentibacillus juripiscarius</name>
    <dbReference type="NCBI Taxonomy" id="257446"/>
    <lineage>
        <taxon>Bacteria</taxon>
        <taxon>Bacillati</taxon>
        <taxon>Bacillota</taxon>
        <taxon>Bacilli</taxon>
        <taxon>Bacillales</taxon>
        <taxon>Bacillaceae</taxon>
        <taxon>Lentibacillus</taxon>
    </lineage>
</organism>
<evidence type="ECO:0000256" key="1">
    <source>
        <dbReference type="SAM" id="MobiDB-lite"/>
    </source>
</evidence>
<gene>
    <name evidence="2" type="ORF">ACFSUO_05555</name>
</gene>
<feature type="region of interest" description="Disordered" evidence="1">
    <location>
        <begin position="1"/>
        <end position="84"/>
    </location>
</feature>